<organism evidence="1 2">
    <name type="scientific">Dreissena polymorpha</name>
    <name type="common">Zebra mussel</name>
    <name type="synonym">Mytilus polymorpha</name>
    <dbReference type="NCBI Taxonomy" id="45954"/>
    <lineage>
        <taxon>Eukaryota</taxon>
        <taxon>Metazoa</taxon>
        <taxon>Spiralia</taxon>
        <taxon>Lophotrochozoa</taxon>
        <taxon>Mollusca</taxon>
        <taxon>Bivalvia</taxon>
        <taxon>Autobranchia</taxon>
        <taxon>Heteroconchia</taxon>
        <taxon>Euheterodonta</taxon>
        <taxon>Imparidentia</taxon>
        <taxon>Neoheterodontei</taxon>
        <taxon>Myida</taxon>
        <taxon>Dreissenoidea</taxon>
        <taxon>Dreissenidae</taxon>
        <taxon>Dreissena</taxon>
    </lineage>
</organism>
<evidence type="ECO:0000313" key="2">
    <source>
        <dbReference type="Proteomes" id="UP000828390"/>
    </source>
</evidence>
<dbReference type="AlphaFoldDB" id="A0A9D4S5F3"/>
<reference evidence="1" key="1">
    <citation type="journal article" date="2019" name="bioRxiv">
        <title>The Genome of the Zebra Mussel, Dreissena polymorpha: A Resource for Invasive Species Research.</title>
        <authorList>
            <person name="McCartney M.A."/>
            <person name="Auch B."/>
            <person name="Kono T."/>
            <person name="Mallez S."/>
            <person name="Zhang Y."/>
            <person name="Obille A."/>
            <person name="Becker A."/>
            <person name="Abrahante J.E."/>
            <person name="Garbe J."/>
            <person name="Badalamenti J.P."/>
            <person name="Herman A."/>
            <person name="Mangelson H."/>
            <person name="Liachko I."/>
            <person name="Sullivan S."/>
            <person name="Sone E.D."/>
            <person name="Koren S."/>
            <person name="Silverstein K.A.T."/>
            <person name="Beckman K.B."/>
            <person name="Gohl D.M."/>
        </authorList>
    </citation>
    <scope>NUCLEOTIDE SEQUENCE</scope>
    <source>
        <strain evidence="1">Duluth1</strain>
        <tissue evidence="1">Whole animal</tissue>
    </source>
</reference>
<gene>
    <name evidence="1" type="ORF">DPMN_015283</name>
</gene>
<evidence type="ECO:0000313" key="1">
    <source>
        <dbReference type="EMBL" id="KAH3891193.1"/>
    </source>
</evidence>
<proteinExistence type="predicted"/>
<dbReference type="EMBL" id="JAIWYP010000001">
    <property type="protein sequence ID" value="KAH3891193.1"/>
    <property type="molecule type" value="Genomic_DNA"/>
</dbReference>
<accession>A0A9D4S5F3</accession>
<name>A0A9D4S5F3_DREPO</name>
<dbReference type="Proteomes" id="UP000828390">
    <property type="component" value="Unassembled WGS sequence"/>
</dbReference>
<protein>
    <submittedName>
        <fullName evidence="1">Uncharacterized protein</fullName>
    </submittedName>
</protein>
<reference evidence="1" key="2">
    <citation type="submission" date="2020-11" db="EMBL/GenBank/DDBJ databases">
        <authorList>
            <person name="McCartney M.A."/>
            <person name="Auch B."/>
            <person name="Kono T."/>
            <person name="Mallez S."/>
            <person name="Becker A."/>
            <person name="Gohl D.M."/>
            <person name="Silverstein K.A.T."/>
            <person name="Koren S."/>
            <person name="Bechman K.B."/>
            <person name="Herman A."/>
            <person name="Abrahante J.E."/>
            <person name="Garbe J."/>
        </authorList>
    </citation>
    <scope>NUCLEOTIDE SEQUENCE</scope>
    <source>
        <strain evidence="1">Duluth1</strain>
        <tissue evidence="1">Whole animal</tissue>
    </source>
</reference>
<comment type="caution">
    <text evidence="1">The sequence shown here is derived from an EMBL/GenBank/DDBJ whole genome shotgun (WGS) entry which is preliminary data.</text>
</comment>
<keyword evidence="2" id="KW-1185">Reference proteome</keyword>
<sequence>MVHLLETSPFDYHRFRKDYSQYLDCTRAIESGYYKRSAKKSSTEEEDNIRPVDDVESTIASPYFDLSGMSARYDLDYFSNKH</sequence>